<gene>
    <name evidence="2" type="ORF">OSB1V03_LOCUS2737</name>
</gene>
<evidence type="ECO:0000256" key="1">
    <source>
        <dbReference type="SAM" id="Phobius"/>
    </source>
</evidence>
<feature type="transmembrane region" description="Helical" evidence="1">
    <location>
        <begin position="74"/>
        <end position="99"/>
    </location>
</feature>
<feature type="non-terminal residue" evidence="2">
    <location>
        <position position="1"/>
    </location>
</feature>
<keyword evidence="1" id="KW-0812">Transmembrane</keyword>
<evidence type="ECO:0000313" key="3">
    <source>
        <dbReference type="Proteomes" id="UP000759131"/>
    </source>
</evidence>
<organism evidence="2">
    <name type="scientific">Medioppia subpectinata</name>
    <dbReference type="NCBI Taxonomy" id="1979941"/>
    <lineage>
        <taxon>Eukaryota</taxon>
        <taxon>Metazoa</taxon>
        <taxon>Ecdysozoa</taxon>
        <taxon>Arthropoda</taxon>
        <taxon>Chelicerata</taxon>
        <taxon>Arachnida</taxon>
        <taxon>Acari</taxon>
        <taxon>Acariformes</taxon>
        <taxon>Sarcoptiformes</taxon>
        <taxon>Oribatida</taxon>
        <taxon>Brachypylina</taxon>
        <taxon>Oppioidea</taxon>
        <taxon>Oppiidae</taxon>
        <taxon>Medioppia</taxon>
    </lineage>
</organism>
<sequence>MKSNDRVEIGGADDSIRMDENVFRTDRVHKVFYRLIRNVIIFFVGFGAPLNQWLKPNDIFRLLLDKHKNLWLYYRIYCWLLIHICLVLNISSLVYLLVWINKDVSELCQQIVQLIWSLSACVAIDSSYYYRNSTLLEGTCETTDQTLKGCQQMDHKTQLLNSCILSPNVYYTFIGCNTMLFVIFSYIAFKAASDVSVMSDKSKKLIEEYVTCTPYEKRSMEFNVEYQHLNSTIFSKSVNLTLFGFGSITKVSLGLGLITCLPYIPDIIEFSLEHSCGKIGSNLFVIGDRRNRFLTNPIEYQYFCSVQKSWVKDIHDYIRE</sequence>
<reference evidence="2" key="1">
    <citation type="submission" date="2020-11" db="EMBL/GenBank/DDBJ databases">
        <authorList>
            <person name="Tran Van P."/>
        </authorList>
    </citation>
    <scope>NUCLEOTIDE SEQUENCE</scope>
</reference>
<name>A0A7R9KI05_9ACAR</name>
<dbReference type="EMBL" id="CAJPIZ010001004">
    <property type="protein sequence ID" value="CAG2102702.1"/>
    <property type="molecule type" value="Genomic_DNA"/>
</dbReference>
<accession>A0A7R9KI05</accession>
<keyword evidence="1" id="KW-0472">Membrane</keyword>
<dbReference type="OrthoDB" id="10376293at2759"/>
<protein>
    <submittedName>
        <fullName evidence="2">Uncharacterized protein</fullName>
    </submittedName>
</protein>
<feature type="transmembrane region" description="Helical" evidence="1">
    <location>
        <begin position="35"/>
        <end position="54"/>
    </location>
</feature>
<dbReference type="AlphaFoldDB" id="A0A7R9KI05"/>
<keyword evidence="3" id="KW-1185">Reference proteome</keyword>
<dbReference type="EMBL" id="OC855579">
    <property type="protein sequence ID" value="CAD7622272.1"/>
    <property type="molecule type" value="Genomic_DNA"/>
</dbReference>
<dbReference type="Proteomes" id="UP000759131">
    <property type="component" value="Unassembled WGS sequence"/>
</dbReference>
<feature type="transmembrane region" description="Helical" evidence="1">
    <location>
        <begin position="169"/>
        <end position="189"/>
    </location>
</feature>
<proteinExistence type="predicted"/>
<evidence type="ECO:0000313" key="2">
    <source>
        <dbReference type="EMBL" id="CAD7622272.1"/>
    </source>
</evidence>
<keyword evidence="1" id="KW-1133">Transmembrane helix</keyword>